<dbReference type="Proteomes" id="UP000238356">
    <property type="component" value="Unassembled WGS sequence"/>
</dbReference>
<sequence>MESTPGSPTTGFAYQPLWPFAGVEDAAAWQRAYREGGHQPWRLDAATIAVMFTQQYLGYRNVDKAVTTDVRGEQAWVSVGFDNPGGRPAVAAVLHLARIGAGGDAPWEVVGSEDSTLTVTGPAYGSTVRSPVVASGRITGVDESLRVQLRRVDAARPVGEVAGIAAGGADSPWQATVPFTAACPGTLTLAVSTGGHIAEVERFAVTGVRC</sequence>
<accession>A0A2S5ZVB1</accession>
<evidence type="ECO:0000313" key="2">
    <source>
        <dbReference type="Proteomes" id="UP000238356"/>
    </source>
</evidence>
<comment type="caution">
    <text evidence="1">The sequence shown here is derived from an EMBL/GenBank/DDBJ whole genome shotgun (WGS) entry which is preliminary data.</text>
</comment>
<dbReference type="AlphaFoldDB" id="A0A2S5ZVB1"/>
<reference evidence="1 2" key="1">
    <citation type="submission" date="2018-02" db="EMBL/GenBank/DDBJ databases">
        <title>8 Nocardia nova and 1 Nocardia cyriacigeorgica strain used for evolution to TMP-SMX.</title>
        <authorList>
            <person name="Mehta H."/>
            <person name="Weng J."/>
            <person name="Shamoo Y."/>
        </authorList>
    </citation>
    <scope>NUCLEOTIDE SEQUENCE [LARGE SCALE GENOMIC DNA]</scope>
    <source>
        <strain evidence="1 2">BAA2227</strain>
    </source>
</reference>
<evidence type="ECO:0000313" key="1">
    <source>
        <dbReference type="EMBL" id="PPJ19562.1"/>
    </source>
</evidence>
<proteinExistence type="predicted"/>
<name>A0A2S5ZVB1_9NOCA</name>
<gene>
    <name evidence="1" type="ORF">C5F51_35215</name>
</gene>
<dbReference type="EMBL" id="PSZD01000044">
    <property type="protein sequence ID" value="PPJ19562.1"/>
    <property type="molecule type" value="Genomic_DNA"/>
</dbReference>
<organism evidence="1 2">
    <name type="scientific">Nocardia nova</name>
    <dbReference type="NCBI Taxonomy" id="37330"/>
    <lineage>
        <taxon>Bacteria</taxon>
        <taxon>Bacillati</taxon>
        <taxon>Actinomycetota</taxon>
        <taxon>Actinomycetes</taxon>
        <taxon>Mycobacteriales</taxon>
        <taxon>Nocardiaceae</taxon>
        <taxon>Nocardia</taxon>
    </lineage>
</organism>
<protein>
    <submittedName>
        <fullName evidence="1">Uncharacterized protein</fullName>
    </submittedName>
</protein>
<keyword evidence="2" id="KW-1185">Reference proteome</keyword>